<evidence type="ECO:0000313" key="15">
    <source>
        <dbReference type="Proteomes" id="UP000014136"/>
    </source>
</evidence>
<dbReference type="Proteomes" id="UP000014136">
    <property type="component" value="Unassembled WGS sequence"/>
</dbReference>
<evidence type="ECO:0000259" key="13">
    <source>
        <dbReference type="Pfam" id="PF01930"/>
    </source>
</evidence>
<dbReference type="RefSeq" id="WP_016175472.1">
    <property type="nucleotide sequence ID" value="NZ_KE136389.1"/>
</dbReference>
<dbReference type="GO" id="GO:0051536">
    <property type="term" value="F:iron-sulfur cluster binding"/>
    <property type="evidence" value="ECO:0007669"/>
    <property type="project" value="UniProtKB-KW"/>
</dbReference>
<reference evidence="14 15" key="1">
    <citation type="submission" date="2013-03" db="EMBL/GenBank/DDBJ databases">
        <title>The Genome Sequence of Enterococcus saccharolyticus ATCC_43076 (Illumina only assembly).</title>
        <authorList>
            <consortium name="The Broad Institute Genomics Platform"/>
            <consortium name="The Broad Institute Genome Sequencing Center for Infectious Disease"/>
            <person name="Earl A."/>
            <person name="Russ C."/>
            <person name="Gilmore M."/>
            <person name="Surin D."/>
            <person name="Walker B."/>
            <person name="Young S."/>
            <person name="Zeng Q."/>
            <person name="Gargeya S."/>
            <person name="Fitzgerald M."/>
            <person name="Haas B."/>
            <person name="Abouelleil A."/>
            <person name="Allen A.W."/>
            <person name="Alvarado L."/>
            <person name="Arachchi H.M."/>
            <person name="Berlin A.M."/>
            <person name="Chapman S.B."/>
            <person name="Gainer-Dewar J."/>
            <person name="Goldberg J."/>
            <person name="Griggs A."/>
            <person name="Gujja S."/>
            <person name="Hansen M."/>
            <person name="Howarth C."/>
            <person name="Imamovic A."/>
            <person name="Ireland A."/>
            <person name="Larimer J."/>
            <person name="McCowan C."/>
            <person name="Murphy C."/>
            <person name="Pearson M."/>
            <person name="Poon T.W."/>
            <person name="Priest M."/>
            <person name="Roberts A."/>
            <person name="Saif S."/>
            <person name="Shea T."/>
            <person name="Sisk P."/>
            <person name="Sykes S."/>
            <person name="Wortman J."/>
            <person name="Nusbaum C."/>
            <person name="Birren B."/>
        </authorList>
    </citation>
    <scope>NUCLEOTIDE SEQUENCE [LARGE SCALE GENOMIC DNA]</scope>
    <source>
        <strain evidence="14 15">ATCC 43076</strain>
    </source>
</reference>
<dbReference type="GO" id="GO:0004527">
    <property type="term" value="F:exonuclease activity"/>
    <property type="evidence" value="ECO:0007669"/>
    <property type="project" value="UniProtKB-KW"/>
</dbReference>
<dbReference type="Gene3D" id="3.90.320.10">
    <property type="match status" value="1"/>
</dbReference>
<keyword evidence="1 12" id="KW-0540">Nuclease</keyword>
<dbReference type="GO" id="GO:0004386">
    <property type="term" value="F:helicase activity"/>
    <property type="evidence" value="ECO:0007669"/>
    <property type="project" value="UniProtKB-KW"/>
</dbReference>
<comment type="caution">
    <text evidence="14">The sequence shown here is derived from an EMBL/GenBank/DDBJ whole genome shotgun (WGS) entry which is preliminary data.</text>
</comment>
<feature type="domain" description="DUF83" evidence="13">
    <location>
        <begin position="4"/>
        <end position="161"/>
    </location>
</feature>
<evidence type="ECO:0000256" key="8">
    <source>
        <dbReference type="ARBA" id="ARBA00023004"/>
    </source>
</evidence>
<dbReference type="eggNOG" id="COG1468">
    <property type="taxonomic scope" value="Bacteria"/>
</dbReference>
<proteinExistence type="inferred from homology"/>
<evidence type="ECO:0000256" key="4">
    <source>
        <dbReference type="ARBA" id="ARBA00022801"/>
    </source>
</evidence>
<comment type="function">
    <text evidence="12">CRISPR (clustered regularly interspaced short palindromic repeat) is an adaptive immune system that provides protection against mobile genetic elements (viruses, transposable elements and conjugative plasmids). CRISPR clusters contain sequences complementary to antecedent mobile elements and target invading nucleic acids. CRISPR clusters are transcribed and processed into CRISPR RNA (crRNA).</text>
</comment>
<evidence type="ECO:0000256" key="5">
    <source>
        <dbReference type="ARBA" id="ARBA00022806"/>
    </source>
</evidence>
<dbReference type="InterPro" id="IPR011604">
    <property type="entry name" value="PDDEXK-like_dom_sf"/>
</dbReference>
<dbReference type="EMBL" id="AHYT01000008">
    <property type="protein sequence ID" value="EOT28171.1"/>
    <property type="molecule type" value="Genomic_DNA"/>
</dbReference>
<evidence type="ECO:0000256" key="7">
    <source>
        <dbReference type="ARBA" id="ARBA00022840"/>
    </source>
</evidence>
<keyword evidence="8 12" id="KW-0408">Iron</keyword>
<evidence type="ECO:0000256" key="9">
    <source>
        <dbReference type="ARBA" id="ARBA00023014"/>
    </source>
</evidence>
<evidence type="ECO:0000256" key="10">
    <source>
        <dbReference type="ARBA" id="ARBA00023118"/>
    </source>
</evidence>
<evidence type="ECO:0000256" key="1">
    <source>
        <dbReference type="ARBA" id="ARBA00022722"/>
    </source>
</evidence>
<dbReference type="GO" id="GO:0005524">
    <property type="term" value="F:ATP binding"/>
    <property type="evidence" value="ECO:0007669"/>
    <property type="project" value="UniProtKB-KW"/>
</dbReference>
<dbReference type="GO" id="GO:0051607">
    <property type="term" value="P:defense response to virus"/>
    <property type="evidence" value="ECO:0007669"/>
    <property type="project" value="UniProtKB-KW"/>
</dbReference>
<dbReference type="GO" id="GO:0046872">
    <property type="term" value="F:metal ion binding"/>
    <property type="evidence" value="ECO:0007669"/>
    <property type="project" value="UniProtKB-KW"/>
</dbReference>
<keyword evidence="5" id="KW-0347">Helicase</keyword>
<evidence type="ECO:0000256" key="2">
    <source>
        <dbReference type="ARBA" id="ARBA00022723"/>
    </source>
</evidence>
<evidence type="ECO:0000256" key="6">
    <source>
        <dbReference type="ARBA" id="ARBA00022839"/>
    </source>
</evidence>
<keyword evidence="6 12" id="KW-0269">Exonuclease</keyword>
<dbReference type="STRING" id="41997.RV16_GL000604"/>
<keyword evidence="4 12" id="KW-0378">Hydrolase</keyword>
<dbReference type="InterPro" id="IPR022765">
    <property type="entry name" value="Dna2/Cas4_DUF83"/>
</dbReference>
<protein>
    <recommendedName>
        <fullName evidence="12">CRISPR-associated exonuclease Cas4</fullName>
        <ecNumber evidence="12">3.1.12.1</ecNumber>
    </recommendedName>
</protein>
<organism evidence="14 15">
    <name type="scientific">Enterococcus saccharolyticus subsp. saccharolyticus ATCC 43076</name>
    <dbReference type="NCBI Taxonomy" id="1139996"/>
    <lineage>
        <taxon>Bacteria</taxon>
        <taxon>Bacillati</taxon>
        <taxon>Bacillota</taxon>
        <taxon>Bacilli</taxon>
        <taxon>Lactobacillales</taxon>
        <taxon>Enterococcaceae</taxon>
        <taxon>Enterococcus</taxon>
    </lineage>
</organism>
<dbReference type="NCBIfam" id="TIGR00372">
    <property type="entry name" value="cas4"/>
    <property type="match status" value="1"/>
</dbReference>
<dbReference type="PANTHER" id="PTHR37168">
    <property type="entry name" value="CRISPR-ASSOCIATED EXONUCLEASE CAS4"/>
    <property type="match status" value="1"/>
</dbReference>
<dbReference type="PANTHER" id="PTHR37168:SF1">
    <property type="entry name" value="CRISPR-ASSOCIATED EXONUCLEASE CAS4"/>
    <property type="match status" value="1"/>
</dbReference>
<evidence type="ECO:0000256" key="3">
    <source>
        <dbReference type="ARBA" id="ARBA00022741"/>
    </source>
</evidence>
<keyword evidence="7" id="KW-0067">ATP-binding</keyword>
<dbReference type="Pfam" id="PF01930">
    <property type="entry name" value="Cas_Cas4"/>
    <property type="match status" value="1"/>
</dbReference>
<keyword evidence="3" id="KW-0547">Nucleotide-binding</keyword>
<keyword evidence="11 12" id="KW-0464">Manganese</keyword>
<dbReference type="EC" id="3.1.12.1" evidence="12"/>
<comment type="cofactor">
    <cofactor evidence="12">
        <name>Mg(2+)</name>
        <dbReference type="ChEBI" id="CHEBI:18420"/>
    </cofactor>
    <cofactor evidence="12">
        <name>Mn(2+)</name>
        <dbReference type="ChEBI" id="CHEBI:29035"/>
    </cofactor>
    <text evidence="12">Mg(2+) or Mn(2+) required for ssDNA cleavage activity.</text>
</comment>
<dbReference type="HOGENOM" id="CLU_133784_0_0_9"/>
<keyword evidence="10 12" id="KW-0051">Antiviral defense</keyword>
<comment type="cofactor">
    <cofactor evidence="12">
        <name>iron-sulfur cluster</name>
        <dbReference type="ChEBI" id="CHEBI:30408"/>
    </cofactor>
</comment>
<dbReference type="PATRIC" id="fig|1139996.3.peg.1670"/>
<gene>
    <name evidence="14" type="ORF">OMQ_01683</name>
</gene>
<evidence type="ECO:0000313" key="14">
    <source>
        <dbReference type="EMBL" id="EOT28171.1"/>
    </source>
</evidence>
<keyword evidence="2 12" id="KW-0479">Metal-binding</keyword>
<comment type="similarity">
    <text evidence="12">Belongs to the CRISPR-associated exonuclease Cas4 family.</text>
</comment>
<sequence>MKITGTMINYYFVCHRKLWLHVHRLSFEEQHENVQLGKLLDQSSYTREKKQIMIDETVNIDFLQDWKIIHEVKKSKSMEESAEWQVRYYISYLRKKGIAVERGILDYPLLKKRKEILLNDEEEEKLKDILLDIEYISNQENAPATINKKWCKKCAFYEYCFS</sequence>
<evidence type="ECO:0000256" key="12">
    <source>
        <dbReference type="RuleBase" id="RU365022"/>
    </source>
</evidence>
<keyword evidence="15" id="KW-1185">Reference proteome</keyword>
<dbReference type="InterPro" id="IPR013343">
    <property type="entry name" value="CRISPR-assoc_prot_Cas4"/>
</dbReference>
<keyword evidence="9 12" id="KW-0411">Iron-sulfur</keyword>
<dbReference type="OrthoDB" id="9794720at2"/>
<name>S0NUF0_9ENTE</name>
<evidence type="ECO:0000256" key="11">
    <source>
        <dbReference type="ARBA" id="ARBA00023211"/>
    </source>
</evidence>
<dbReference type="AlphaFoldDB" id="S0NUF0"/>
<accession>S0NUF0</accession>